<dbReference type="EMBL" id="DXFT01000194">
    <property type="protein sequence ID" value="HIX04407.1"/>
    <property type="molecule type" value="Genomic_DNA"/>
</dbReference>
<dbReference type="GO" id="GO:0016989">
    <property type="term" value="F:sigma factor antagonist activity"/>
    <property type="evidence" value="ECO:0007669"/>
    <property type="project" value="TreeGrafter"/>
</dbReference>
<accession>A0A9D2AD24</accession>
<keyword evidence="1" id="KW-0812">Transmembrane</keyword>
<dbReference type="Proteomes" id="UP000824202">
    <property type="component" value="Unassembled WGS sequence"/>
</dbReference>
<dbReference type="InterPro" id="IPR006860">
    <property type="entry name" value="FecR"/>
</dbReference>
<feature type="transmembrane region" description="Helical" evidence="1">
    <location>
        <begin position="79"/>
        <end position="100"/>
    </location>
</feature>
<protein>
    <submittedName>
        <fullName evidence="3">FecR family protein</fullName>
    </submittedName>
</protein>
<feature type="non-terminal residue" evidence="3">
    <location>
        <position position="278"/>
    </location>
</feature>
<evidence type="ECO:0000313" key="3">
    <source>
        <dbReference type="EMBL" id="HIX04407.1"/>
    </source>
</evidence>
<keyword evidence="1" id="KW-1133">Transmembrane helix</keyword>
<gene>
    <name evidence="3" type="ORF">H9863_09895</name>
</gene>
<reference evidence="3" key="2">
    <citation type="submission" date="2021-04" db="EMBL/GenBank/DDBJ databases">
        <authorList>
            <person name="Gilroy R."/>
        </authorList>
    </citation>
    <scope>NUCLEOTIDE SEQUENCE</scope>
    <source>
        <strain evidence="3">23274</strain>
    </source>
</reference>
<dbReference type="AlphaFoldDB" id="A0A9D2AD24"/>
<evidence type="ECO:0000259" key="2">
    <source>
        <dbReference type="Pfam" id="PF04773"/>
    </source>
</evidence>
<organism evidence="3 4">
    <name type="scientific">Candidatus Odoribacter faecigallinarum</name>
    <dbReference type="NCBI Taxonomy" id="2838706"/>
    <lineage>
        <taxon>Bacteria</taxon>
        <taxon>Pseudomonadati</taxon>
        <taxon>Bacteroidota</taxon>
        <taxon>Bacteroidia</taxon>
        <taxon>Bacteroidales</taxon>
        <taxon>Odoribacteraceae</taxon>
        <taxon>Odoribacter</taxon>
    </lineage>
</organism>
<dbReference type="PANTHER" id="PTHR30273:SF2">
    <property type="entry name" value="PROTEIN FECR"/>
    <property type="match status" value="1"/>
</dbReference>
<evidence type="ECO:0000313" key="4">
    <source>
        <dbReference type="Proteomes" id="UP000824202"/>
    </source>
</evidence>
<sequence>MKEDIDKLWADYLNREPLSEQDLQSLETWMQASPKNREFGEFICKLESQKDILKTRTSPKEVWEDLSRQRIKRQQRRRLWKVVASCAAAVALFVGVHVFMTHDKMVQVPAYPTYEQLLSSHAREAELILPNRQKYTLGEKDTTLLAVNGSGEMRIKDHTLIMQASKAADTAAYYTLNVPYGAEYDLILPDGTKVYLNAGSVLRYPERFNDTQREVFLTGEAYLEVVHDDRHPFIVQTHDVAIRVLGTTFNINVYPDSKWVKTTLVEGRIETQCGDRYI</sequence>
<dbReference type="Pfam" id="PF04773">
    <property type="entry name" value="FecR"/>
    <property type="match status" value="1"/>
</dbReference>
<dbReference type="PIRSF" id="PIRSF018266">
    <property type="entry name" value="FecR"/>
    <property type="match status" value="1"/>
</dbReference>
<keyword evidence="1" id="KW-0472">Membrane</keyword>
<comment type="caution">
    <text evidence="3">The sequence shown here is derived from an EMBL/GenBank/DDBJ whole genome shotgun (WGS) entry which is preliminary data.</text>
</comment>
<proteinExistence type="predicted"/>
<dbReference type="Gene3D" id="2.60.120.1440">
    <property type="match status" value="1"/>
</dbReference>
<reference evidence="3" key="1">
    <citation type="journal article" date="2021" name="PeerJ">
        <title>Extensive microbial diversity within the chicken gut microbiome revealed by metagenomics and culture.</title>
        <authorList>
            <person name="Gilroy R."/>
            <person name="Ravi A."/>
            <person name="Getino M."/>
            <person name="Pursley I."/>
            <person name="Horton D.L."/>
            <person name="Alikhan N.F."/>
            <person name="Baker D."/>
            <person name="Gharbi K."/>
            <person name="Hall N."/>
            <person name="Watson M."/>
            <person name="Adriaenssens E.M."/>
            <person name="Foster-Nyarko E."/>
            <person name="Jarju S."/>
            <person name="Secka A."/>
            <person name="Antonio M."/>
            <person name="Oren A."/>
            <person name="Chaudhuri R.R."/>
            <person name="La Ragione R."/>
            <person name="Hildebrand F."/>
            <person name="Pallen M.J."/>
        </authorList>
    </citation>
    <scope>NUCLEOTIDE SEQUENCE</scope>
    <source>
        <strain evidence="3">23274</strain>
    </source>
</reference>
<dbReference type="PANTHER" id="PTHR30273">
    <property type="entry name" value="PERIPLASMIC SIGNAL SENSOR AND SIGMA FACTOR ACTIVATOR FECR-RELATED"/>
    <property type="match status" value="1"/>
</dbReference>
<name>A0A9D2AD24_9BACT</name>
<evidence type="ECO:0000256" key="1">
    <source>
        <dbReference type="SAM" id="Phobius"/>
    </source>
</evidence>
<dbReference type="InterPro" id="IPR012373">
    <property type="entry name" value="Ferrdict_sens_TM"/>
</dbReference>
<feature type="domain" description="FecR protein" evidence="2">
    <location>
        <begin position="177"/>
        <end position="270"/>
    </location>
</feature>